<reference evidence="1 2" key="1">
    <citation type="journal article" date="2018" name="Nat. Ecol. Evol.">
        <title>Shark genomes provide insights into elasmobranch evolution and the origin of vertebrates.</title>
        <authorList>
            <person name="Hara Y"/>
            <person name="Yamaguchi K"/>
            <person name="Onimaru K"/>
            <person name="Kadota M"/>
            <person name="Koyanagi M"/>
            <person name="Keeley SD"/>
            <person name="Tatsumi K"/>
            <person name="Tanaka K"/>
            <person name="Motone F"/>
            <person name="Kageyama Y"/>
            <person name="Nozu R"/>
            <person name="Adachi N"/>
            <person name="Nishimura O"/>
            <person name="Nakagawa R"/>
            <person name="Tanegashima C"/>
            <person name="Kiyatake I"/>
            <person name="Matsumoto R"/>
            <person name="Murakumo K"/>
            <person name="Nishida K"/>
            <person name="Terakita A"/>
            <person name="Kuratani S"/>
            <person name="Sato K"/>
            <person name="Hyodo S Kuraku.S."/>
        </authorList>
    </citation>
    <scope>NUCLEOTIDE SEQUENCE [LARGE SCALE GENOMIC DNA]</scope>
</reference>
<comment type="caution">
    <text evidence="1">The sequence shown here is derived from an EMBL/GenBank/DDBJ whole genome shotgun (WGS) entry which is preliminary data.</text>
</comment>
<gene>
    <name evidence="1" type="ORF">scyTo_0010202</name>
</gene>
<protein>
    <submittedName>
        <fullName evidence="1">Uncharacterized protein</fullName>
    </submittedName>
</protein>
<dbReference type="EMBL" id="BFAA01004345">
    <property type="protein sequence ID" value="GCB67093.1"/>
    <property type="molecule type" value="Genomic_DNA"/>
</dbReference>
<proteinExistence type="predicted"/>
<dbReference type="AlphaFoldDB" id="A0A401P1X9"/>
<sequence>MPPAIPKINLEADQTSWRAVIRGQTRHSPSRNKCFPWRLSGHLEPVKLFFPKEHEVIACSAKDFKERKKGRKDFGVVYGCNIFY</sequence>
<evidence type="ECO:0000313" key="2">
    <source>
        <dbReference type="Proteomes" id="UP000288216"/>
    </source>
</evidence>
<keyword evidence="2" id="KW-1185">Reference proteome</keyword>
<evidence type="ECO:0000313" key="1">
    <source>
        <dbReference type="EMBL" id="GCB67093.1"/>
    </source>
</evidence>
<name>A0A401P1X9_SCYTO</name>
<accession>A0A401P1X9</accession>
<organism evidence="1 2">
    <name type="scientific">Scyliorhinus torazame</name>
    <name type="common">Cloudy catshark</name>
    <name type="synonym">Catulus torazame</name>
    <dbReference type="NCBI Taxonomy" id="75743"/>
    <lineage>
        <taxon>Eukaryota</taxon>
        <taxon>Metazoa</taxon>
        <taxon>Chordata</taxon>
        <taxon>Craniata</taxon>
        <taxon>Vertebrata</taxon>
        <taxon>Chondrichthyes</taxon>
        <taxon>Elasmobranchii</taxon>
        <taxon>Galeomorphii</taxon>
        <taxon>Galeoidea</taxon>
        <taxon>Carcharhiniformes</taxon>
        <taxon>Scyliorhinidae</taxon>
        <taxon>Scyliorhinus</taxon>
    </lineage>
</organism>
<dbReference type="Proteomes" id="UP000288216">
    <property type="component" value="Unassembled WGS sequence"/>
</dbReference>